<reference evidence="3" key="2">
    <citation type="journal article" date="2011" name="Proc. Natl. Acad. Sci. U.S.A.">
        <title>Obligate biotrophy features unraveled by the genomic analysis of rust fungi.</title>
        <authorList>
            <person name="Duplessis S."/>
            <person name="Cuomo C.A."/>
            <person name="Lin Y.-C."/>
            <person name="Aerts A."/>
            <person name="Tisserant E."/>
            <person name="Veneault-Fourrey C."/>
            <person name="Joly D.L."/>
            <person name="Hacquard S."/>
            <person name="Amselem J."/>
            <person name="Cantarel B.L."/>
            <person name="Chiu R."/>
            <person name="Coutinho P.M."/>
            <person name="Feau N."/>
            <person name="Field M."/>
            <person name="Frey P."/>
            <person name="Gelhaye E."/>
            <person name="Goldberg J."/>
            <person name="Grabherr M.G."/>
            <person name="Kodira C.D."/>
            <person name="Kohler A."/>
            <person name="Kuees U."/>
            <person name="Lindquist E.A."/>
            <person name="Lucas S.M."/>
            <person name="Mago R."/>
            <person name="Mauceli E."/>
            <person name="Morin E."/>
            <person name="Murat C."/>
            <person name="Pangilinan J.L."/>
            <person name="Park R."/>
            <person name="Pearson M."/>
            <person name="Quesneville H."/>
            <person name="Rouhier N."/>
            <person name="Sakthikumar S."/>
            <person name="Salamov A.A."/>
            <person name="Schmutz J."/>
            <person name="Selles B."/>
            <person name="Shapiro H."/>
            <person name="Tanguay P."/>
            <person name="Tuskan G.A."/>
            <person name="Henrissat B."/>
            <person name="Van de Peer Y."/>
            <person name="Rouze P."/>
            <person name="Ellis J.G."/>
            <person name="Dodds P.N."/>
            <person name="Schein J.E."/>
            <person name="Zhong S."/>
            <person name="Hamelin R.C."/>
            <person name="Grigoriev I.V."/>
            <person name="Szabo L.J."/>
            <person name="Martin F."/>
        </authorList>
    </citation>
    <scope>NUCLEOTIDE SEQUENCE [LARGE SCALE GENOMIC DNA]</scope>
    <source>
        <strain evidence="3">CRL 75-36-700-3 / race SCCL</strain>
    </source>
</reference>
<dbReference type="EMBL" id="DS178272">
    <property type="protein sequence ID" value="EFP79114.1"/>
    <property type="molecule type" value="Genomic_DNA"/>
</dbReference>
<dbReference type="VEuPathDB" id="FungiDB:PGTG_05435"/>
<organism evidence="2 3">
    <name type="scientific">Puccinia graminis f. sp. tritici (strain CRL 75-36-700-3 / race SCCL)</name>
    <name type="common">Black stem rust fungus</name>
    <dbReference type="NCBI Taxonomy" id="418459"/>
    <lineage>
        <taxon>Eukaryota</taxon>
        <taxon>Fungi</taxon>
        <taxon>Dikarya</taxon>
        <taxon>Basidiomycota</taxon>
        <taxon>Pucciniomycotina</taxon>
        <taxon>Pucciniomycetes</taxon>
        <taxon>Pucciniales</taxon>
        <taxon>Pucciniaceae</taxon>
        <taxon>Puccinia</taxon>
    </lineage>
</organism>
<dbReference type="OrthoDB" id="2506746at2759"/>
<dbReference type="HOGENOM" id="CLU_012385_0_0_1"/>
<sequence length="603" mass="65882">MASQITFGSLPPWPLGPHDSPNPGATGTPTPSTATNHTSLVGSTSLSNEIFPQGPDTSTPAGQTAELFRRVLTTPSTPSLSVRSNPGDLSLPPPLDLPGLPTPSGTTVTKRPRKKRASRAQTGSVAAVPTTSVDVQNHRSPTPEVDLTRFQGRQKRSKLSSETMEQVNQQSLDQLRRTVAKDPEYLRLTVSDKLQLDAAYRAYQSAVHRIAIENKLHIKPVLDYLGNEARIRGPSCYNNFCKYDPVAGAINRDKTIPSKEQASQCGALWRQLTREEQAQWKDQDFLDSFPAHNEPESTAPDASNMTESSSPARLRNLSTAHQVEGYLVLASRDPIRPVLLTGGSHMAEEFLDILASDTNQCNSFFNFVSGKQAVKDVSGRYPPSINPRKRRRGVDGDDPNCPHDLGSKKANAAEVRKLLRESLSKATHGAWQNGWPGTKTAAKLRKLGVTLSVQDNDQNITAADFCKRPSDMFIGQTQRILLAFSKGWVKITGPPQPDPSSIGLDPNEDDDIESGLEVNEATSSRPKKALPKRNAPPAKRAAITTAKAVYPRVGKIRQPRTVRKRRNTSPSSSSEEEEDRYSTDSSSSETTHDSSHDGHSNQE</sequence>
<reference key="1">
    <citation type="submission" date="2007-01" db="EMBL/GenBank/DDBJ databases">
        <title>The Genome Sequence of Puccinia graminis f. sp. tritici Strain CRL 75-36-700-3.</title>
        <authorList>
            <consortium name="The Broad Institute Genome Sequencing Platform"/>
            <person name="Birren B."/>
            <person name="Lander E."/>
            <person name="Galagan J."/>
            <person name="Nusbaum C."/>
            <person name="Devon K."/>
            <person name="Cuomo C."/>
            <person name="Jaffe D."/>
            <person name="Butler J."/>
            <person name="Alvarez P."/>
            <person name="Gnerre S."/>
            <person name="Grabherr M."/>
            <person name="Mauceli E."/>
            <person name="Brockman W."/>
            <person name="Young S."/>
            <person name="LaButti K."/>
            <person name="Sykes S."/>
            <person name="DeCaprio D."/>
            <person name="Crawford M."/>
            <person name="Koehrsen M."/>
            <person name="Engels R."/>
            <person name="Montgomery P."/>
            <person name="Pearson M."/>
            <person name="Howarth C."/>
            <person name="Larson L."/>
            <person name="White J."/>
            <person name="Zeng Q."/>
            <person name="Kodira C."/>
            <person name="Yandava C."/>
            <person name="Alvarado L."/>
            <person name="O'Leary S."/>
            <person name="Szabo L."/>
            <person name="Dean R."/>
            <person name="Schein J."/>
        </authorList>
    </citation>
    <scope>NUCLEOTIDE SEQUENCE</scope>
    <source>
        <strain>CRL 75-36-700-3</strain>
    </source>
</reference>
<dbReference type="InParanoid" id="E3K4A4"/>
<feature type="region of interest" description="Disordered" evidence="1">
    <location>
        <begin position="379"/>
        <end position="409"/>
    </location>
</feature>
<keyword evidence="3" id="KW-1185">Reference proteome</keyword>
<feature type="compositionally biased region" description="Polar residues" evidence="1">
    <location>
        <begin position="300"/>
        <end position="311"/>
    </location>
</feature>
<gene>
    <name evidence="2" type="ORF">PGTG_05435</name>
</gene>
<feature type="region of interest" description="Disordered" evidence="1">
    <location>
        <begin position="1"/>
        <end position="127"/>
    </location>
</feature>
<feature type="region of interest" description="Disordered" evidence="1">
    <location>
        <begin position="492"/>
        <end position="603"/>
    </location>
</feature>
<feature type="compositionally biased region" description="Low complexity" evidence="1">
    <location>
        <begin position="21"/>
        <end position="36"/>
    </location>
</feature>
<evidence type="ECO:0000313" key="3">
    <source>
        <dbReference type="Proteomes" id="UP000008783"/>
    </source>
</evidence>
<dbReference type="AlphaFoldDB" id="E3K4A4"/>
<evidence type="ECO:0000313" key="2">
    <source>
        <dbReference type="EMBL" id="EFP79114.1"/>
    </source>
</evidence>
<evidence type="ECO:0000256" key="1">
    <source>
        <dbReference type="SAM" id="MobiDB-lite"/>
    </source>
</evidence>
<feature type="compositionally biased region" description="Low complexity" evidence="1">
    <location>
        <begin position="532"/>
        <end position="542"/>
    </location>
</feature>
<feature type="compositionally biased region" description="Polar residues" evidence="1">
    <location>
        <begin position="73"/>
        <end position="84"/>
    </location>
</feature>
<dbReference type="GeneID" id="10530937"/>
<dbReference type="CDD" id="cd00084">
    <property type="entry name" value="HMG-box_SF"/>
    <property type="match status" value="1"/>
</dbReference>
<feature type="compositionally biased region" description="Basic residues" evidence="1">
    <location>
        <begin position="554"/>
        <end position="567"/>
    </location>
</feature>
<protein>
    <submittedName>
        <fullName evidence="2">Uncharacterized protein</fullName>
    </submittedName>
</protein>
<dbReference type="Proteomes" id="UP000008783">
    <property type="component" value="Unassembled WGS sequence"/>
</dbReference>
<accession>E3K4A4</accession>
<proteinExistence type="predicted"/>
<dbReference type="RefSeq" id="XP_003323533.1">
    <property type="nucleotide sequence ID" value="XM_003323485.1"/>
</dbReference>
<dbReference type="KEGG" id="pgr:PGTG_05435"/>
<feature type="compositionally biased region" description="Polar residues" evidence="1">
    <location>
        <begin position="37"/>
        <end position="62"/>
    </location>
</feature>
<name>E3K4A4_PUCGT</name>
<feature type="region of interest" description="Disordered" evidence="1">
    <location>
        <begin position="287"/>
        <end position="311"/>
    </location>
</feature>
<feature type="compositionally biased region" description="Low complexity" evidence="1">
    <location>
        <begin position="97"/>
        <end position="107"/>
    </location>
</feature>
<feature type="compositionally biased region" description="Basic and acidic residues" evidence="1">
    <location>
        <begin position="590"/>
        <end position="603"/>
    </location>
</feature>